<feature type="region of interest" description="Disordered" evidence="1">
    <location>
        <begin position="112"/>
        <end position="140"/>
    </location>
</feature>
<reference evidence="2" key="1">
    <citation type="journal article" date="2019" name="Sci. Rep.">
        <title>Draft genome of Tanacetum cinerariifolium, the natural source of mosquito coil.</title>
        <authorList>
            <person name="Yamashiro T."/>
            <person name="Shiraishi A."/>
            <person name="Satake H."/>
            <person name="Nakayama K."/>
        </authorList>
    </citation>
    <scope>NUCLEOTIDE SEQUENCE</scope>
</reference>
<name>A0A6L2L2B5_TANCI</name>
<organism evidence="2">
    <name type="scientific">Tanacetum cinerariifolium</name>
    <name type="common">Dalmatian daisy</name>
    <name type="synonym">Chrysanthemum cinerariifolium</name>
    <dbReference type="NCBI Taxonomy" id="118510"/>
    <lineage>
        <taxon>Eukaryota</taxon>
        <taxon>Viridiplantae</taxon>
        <taxon>Streptophyta</taxon>
        <taxon>Embryophyta</taxon>
        <taxon>Tracheophyta</taxon>
        <taxon>Spermatophyta</taxon>
        <taxon>Magnoliopsida</taxon>
        <taxon>eudicotyledons</taxon>
        <taxon>Gunneridae</taxon>
        <taxon>Pentapetalae</taxon>
        <taxon>asterids</taxon>
        <taxon>campanulids</taxon>
        <taxon>Asterales</taxon>
        <taxon>Asteraceae</taxon>
        <taxon>Asteroideae</taxon>
        <taxon>Anthemideae</taxon>
        <taxon>Anthemidinae</taxon>
        <taxon>Tanacetum</taxon>
    </lineage>
</organism>
<evidence type="ECO:0000256" key="1">
    <source>
        <dbReference type="SAM" id="MobiDB-lite"/>
    </source>
</evidence>
<sequence>MYNLTDINTANDVSTVAGHSCSGQASSLSYTNDLMFSLFASHTNSPQLDDKDIEQIDHDELEEVDLKWQVAMLSMRVKRFYKKTVRKLNFNSKEPIDKTGLRYGDQLSESKSEVLPSVFDSRSSDGDDNPTNDRFKKDDGYHAVPPPLTGNYMPPLADLSFVGLDDSVYRPTTNNASASISKGEPSVIKTSNISVEMPKVDSVRTSGVIIEDWVSDDEDTLVDTQVDSQTIVKPSFKKIEFTTARNKSVKSVKQADKPNMVTQNSKAD</sequence>
<comment type="caution">
    <text evidence="2">The sequence shown here is derived from an EMBL/GenBank/DDBJ whole genome shotgun (WGS) entry which is preliminary data.</text>
</comment>
<accession>A0A6L2L2B5</accession>
<gene>
    <name evidence="2" type="ORF">Tci_027836</name>
</gene>
<feature type="region of interest" description="Disordered" evidence="1">
    <location>
        <begin position="247"/>
        <end position="268"/>
    </location>
</feature>
<proteinExistence type="predicted"/>
<protein>
    <submittedName>
        <fullName evidence="2">Ribonuclease H-like domain-containing protein</fullName>
    </submittedName>
</protein>
<evidence type="ECO:0000313" key="2">
    <source>
        <dbReference type="EMBL" id="GEU55858.1"/>
    </source>
</evidence>
<dbReference type="EMBL" id="BKCJ010003564">
    <property type="protein sequence ID" value="GEU55858.1"/>
    <property type="molecule type" value="Genomic_DNA"/>
</dbReference>
<dbReference type="AlphaFoldDB" id="A0A6L2L2B5"/>
<feature type="compositionally biased region" description="Basic and acidic residues" evidence="1">
    <location>
        <begin position="131"/>
        <end position="140"/>
    </location>
</feature>